<name>A0ABM4DAG8_HYDVU</name>
<feature type="transmembrane region" description="Helical" evidence="8">
    <location>
        <begin position="244"/>
        <end position="265"/>
    </location>
</feature>
<proteinExistence type="predicted"/>
<dbReference type="GeneID" id="101240683"/>
<dbReference type="InterPro" id="IPR013099">
    <property type="entry name" value="K_chnl_dom"/>
</dbReference>
<feature type="transmembrane region" description="Helical" evidence="8">
    <location>
        <begin position="413"/>
        <end position="440"/>
    </location>
</feature>
<dbReference type="PANTHER" id="PTHR11537:SF252">
    <property type="entry name" value="POTASSIUM VOLTAGE-GATED CHANNEL PROTEIN SHAW"/>
    <property type="match status" value="1"/>
</dbReference>
<evidence type="ECO:0000256" key="3">
    <source>
        <dbReference type="ARBA" id="ARBA00022692"/>
    </source>
</evidence>
<dbReference type="InterPro" id="IPR028325">
    <property type="entry name" value="VG_K_chnl"/>
</dbReference>
<evidence type="ECO:0000313" key="11">
    <source>
        <dbReference type="RefSeq" id="XP_065671343.1"/>
    </source>
</evidence>
<keyword evidence="6 8" id="KW-0472">Membrane</keyword>
<feature type="domain" description="Potassium channel" evidence="9">
    <location>
        <begin position="213"/>
        <end position="265"/>
    </location>
</feature>
<keyword evidence="10" id="KW-1185">Reference proteome</keyword>
<keyword evidence="4 8" id="KW-1133">Transmembrane helix</keyword>
<sequence length="572" mass="65035">MILLLFCLCMTTAARYKPRCNLDFSFSNDINLQKSSNKISWERKCSQNVESICIKNITVAYFSMPPFTDNNTFGANNWPGVVLTQIISAALSQCCGSCLQITFNKLENQSQLISNNNKYSIDIIFPIFTQRALNRVESSSTIPVIKLSAALFFTKLNILPTMFAQDIFRAIYSLWPLFGVSTMLAYVAGVIIWFLDTWYNKEQLPRRFIPGSFEGFWWAFVTMVAVGYGDIAPRGVIAKLFAMFWILCGVTITSFMTAGLTNVVFEVTDRYLPSVYSGDIGVLTNHIFEKELLLKGNAKQHSMNTINELINSLNNKNEKPISGFVLDSYSAKNYFQEQISNSNFFISDVIQDVDQSYYGVVINDVGLNELVIEYLDFQKDKIDEFVYDSFNNFIVTSSPIIQSNLLFTTQSGIFKYVLIVSACLITVLFAFGAVFELCLIKSKSSKVNSSLNITVYVEEEIKIEKEMKLMAKKWQKKLNTKLTNFIVDGTFKIQHDQKPTICLKINNEKVSKTEEKEIITVKTSLPLVKMDKKTFKSKNANIVSQNDFCDYISKETEAIKKQRPLPRLQVEA</sequence>
<gene>
    <name evidence="11" type="primary">LOC101240683</name>
</gene>
<dbReference type="Proteomes" id="UP001652625">
    <property type="component" value="Chromosome 13"/>
</dbReference>
<keyword evidence="3 8" id="KW-0812">Transmembrane</keyword>
<evidence type="ECO:0000313" key="10">
    <source>
        <dbReference type="Proteomes" id="UP001652625"/>
    </source>
</evidence>
<evidence type="ECO:0000259" key="9">
    <source>
        <dbReference type="Pfam" id="PF07885"/>
    </source>
</evidence>
<feature type="transmembrane region" description="Helical" evidence="8">
    <location>
        <begin position="215"/>
        <end position="232"/>
    </location>
</feature>
<keyword evidence="7" id="KW-0407">Ion channel</keyword>
<evidence type="ECO:0000256" key="1">
    <source>
        <dbReference type="ARBA" id="ARBA00004141"/>
    </source>
</evidence>
<organism evidence="10 11">
    <name type="scientific">Hydra vulgaris</name>
    <name type="common">Hydra</name>
    <name type="synonym">Hydra attenuata</name>
    <dbReference type="NCBI Taxonomy" id="6087"/>
    <lineage>
        <taxon>Eukaryota</taxon>
        <taxon>Metazoa</taxon>
        <taxon>Cnidaria</taxon>
        <taxon>Hydrozoa</taxon>
        <taxon>Hydroidolina</taxon>
        <taxon>Anthoathecata</taxon>
        <taxon>Aplanulata</taxon>
        <taxon>Hydridae</taxon>
        <taxon>Hydra</taxon>
    </lineage>
</organism>
<accession>A0ABM4DAG8</accession>
<evidence type="ECO:0000256" key="8">
    <source>
        <dbReference type="SAM" id="Phobius"/>
    </source>
</evidence>
<evidence type="ECO:0000256" key="7">
    <source>
        <dbReference type="ARBA" id="ARBA00023303"/>
    </source>
</evidence>
<evidence type="ECO:0000256" key="6">
    <source>
        <dbReference type="ARBA" id="ARBA00023136"/>
    </source>
</evidence>
<feature type="transmembrane region" description="Helical" evidence="8">
    <location>
        <begin position="170"/>
        <end position="195"/>
    </location>
</feature>
<dbReference type="RefSeq" id="XP_065671343.1">
    <property type="nucleotide sequence ID" value="XM_065815271.1"/>
</dbReference>
<reference evidence="11" key="1">
    <citation type="submission" date="2025-08" db="UniProtKB">
        <authorList>
            <consortium name="RefSeq"/>
        </authorList>
    </citation>
    <scope>IDENTIFICATION</scope>
</reference>
<evidence type="ECO:0000256" key="4">
    <source>
        <dbReference type="ARBA" id="ARBA00022989"/>
    </source>
</evidence>
<protein>
    <submittedName>
        <fullName evidence="11">Uncharacterized protein LOC101240683 isoform X1</fullName>
    </submittedName>
</protein>
<evidence type="ECO:0000256" key="2">
    <source>
        <dbReference type="ARBA" id="ARBA00022448"/>
    </source>
</evidence>
<comment type="subcellular location">
    <subcellularLocation>
        <location evidence="1">Membrane</location>
        <topology evidence="1">Multi-pass membrane protein</topology>
    </subcellularLocation>
</comment>
<evidence type="ECO:0000256" key="5">
    <source>
        <dbReference type="ARBA" id="ARBA00023065"/>
    </source>
</evidence>
<dbReference type="Gene3D" id="1.10.287.70">
    <property type="match status" value="1"/>
</dbReference>
<keyword evidence="5" id="KW-0406">Ion transport</keyword>
<dbReference type="PANTHER" id="PTHR11537">
    <property type="entry name" value="VOLTAGE-GATED POTASSIUM CHANNEL"/>
    <property type="match status" value="1"/>
</dbReference>
<dbReference type="SUPFAM" id="SSF81324">
    <property type="entry name" value="Voltage-gated potassium channels"/>
    <property type="match status" value="1"/>
</dbReference>
<keyword evidence="2" id="KW-0813">Transport</keyword>
<dbReference type="Pfam" id="PF07885">
    <property type="entry name" value="Ion_trans_2"/>
    <property type="match status" value="1"/>
</dbReference>